<dbReference type="Proteomes" id="UP000265566">
    <property type="component" value="Chromosome 3"/>
</dbReference>
<feature type="signal peptide" evidence="1">
    <location>
        <begin position="1"/>
        <end position="19"/>
    </location>
</feature>
<proteinExistence type="predicted"/>
<name>A0A396ILQ3_MEDTR</name>
<dbReference type="Gramene" id="rna14645">
    <property type="protein sequence ID" value="RHN66616.1"/>
    <property type="gene ID" value="gene14645"/>
</dbReference>
<evidence type="ECO:0008006" key="4">
    <source>
        <dbReference type="Google" id="ProtNLM"/>
    </source>
</evidence>
<accession>A0A396ILQ3</accession>
<keyword evidence="1" id="KW-0732">Signal</keyword>
<evidence type="ECO:0000256" key="1">
    <source>
        <dbReference type="SAM" id="SignalP"/>
    </source>
</evidence>
<reference evidence="3" key="1">
    <citation type="journal article" date="2018" name="Nat. Plants">
        <title>Whole-genome landscape of Medicago truncatula symbiotic genes.</title>
        <authorList>
            <person name="Pecrix Y."/>
            <person name="Staton S.E."/>
            <person name="Sallet E."/>
            <person name="Lelandais-Briere C."/>
            <person name="Moreau S."/>
            <person name="Carrere S."/>
            <person name="Blein T."/>
            <person name="Jardinaud M.F."/>
            <person name="Latrasse D."/>
            <person name="Zouine M."/>
            <person name="Zahm M."/>
            <person name="Kreplak J."/>
            <person name="Mayjonade B."/>
            <person name="Satge C."/>
            <person name="Perez M."/>
            <person name="Cauet S."/>
            <person name="Marande W."/>
            <person name="Chantry-Darmon C."/>
            <person name="Lopez-Roques C."/>
            <person name="Bouchez O."/>
            <person name="Berard A."/>
            <person name="Debelle F."/>
            <person name="Munos S."/>
            <person name="Bendahmane A."/>
            <person name="Berges H."/>
            <person name="Niebel A."/>
            <person name="Buitink J."/>
            <person name="Frugier F."/>
            <person name="Benhamed M."/>
            <person name="Crespi M."/>
            <person name="Gouzy J."/>
            <person name="Gamas P."/>
        </authorList>
    </citation>
    <scope>NUCLEOTIDE SEQUENCE [LARGE SCALE GENOMIC DNA]</scope>
    <source>
        <strain evidence="3">cv. Jemalong A17</strain>
    </source>
</reference>
<sequence>MVVVVWCWILVAGSGLKHCAEMMMKNCVCVDSENDCGVMWFAGFAIEILSVCGCACNVIFIELVIKTILLLGEEHDRLFLWLGAEAVLWLGEEA</sequence>
<feature type="chain" id="PRO_5017486445" description="Transmembrane protein" evidence="1">
    <location>
        <begin position="20"/>
        <end position="94"/>
    </location>
</feature>
<comment type="caution">
    <text evidence="2">The sequence shown here is derived from an EMBL/GenBank/DDBJ whole genome shotgun (WGS) entry which is preliminary data.</text>
</comment>
<gene>
    <name evidence="2" type="ORF">MtrunA17_Chr3g0093181</name>
</gene>
<evidence type="ECO:0000313" key="2">
    <source>
        <dbReference type="EMBL" id="RHN66616.1"/>
    </source>
</evidence>
<dbReference type="AlphaFoldDB" id="A0A396ILQ3"/>
<protein>
    <recommendedName>
        <fullName evidence="4">Transmembrane protein</fullName>
    </recommendedName>
</protein>
<dbReference type="EMBL" id="PSQE01000003">
    <property type="protein sequence ID" value="RHN66616.1"/>
    <property type="molecule type" value="Genomic_DNA"/>
</dbReference>
<organism evidence="2 3">
    <name type="scientific">Medicago truncatula</name>
    <name type="common">Barrel medic</name>
    <name type="synonym">Medicago tribuloides</name>
    <dbReference type="NCBI Taxonomy" id="3880"/>
    <lineage>
        <taxon>Eukaryota</taxon>
        <taxon>Viridiplantae</taxon>
        <taxon>Streptophyta</taxon>
        <taxon>Embryophyta</taxon>
        <taxon>Tracheophyta</taxon>
        <taxon>Spermatophyta</taxon>
        <taxon>Magnoliopsida</taxon>
        <taxon>eudicotyledons</taxon>
        <taxon>Gunneridae</taxon>
        <taxon>Pentapetalae</taxon>
        <taxon>rosids</taxon>
        <taxon>fabids</taxon>
        <taxon>Fabales</taxon>
        <taxon>Fabaceae</taxon>
        <taxon>Papilionoideae</taxon>
        <taxon>50 kb inversion clade</taxon>
        <taxon>NPAAA clade</taxon>
        <taxon>Hologalegina</taxon>
        <taxon>IRL clade</taxon>
        <taxon>Trifolieae</taxon>
        <taxon>Medicago</taxon>
    </lineage>
</organism>
<evidence type="ECO:0000313" key="3">
    <source>
        <dbReference type="Proteomes" id="UP000265566"/>
    </source>
</evidence>